<dbReference type="GO" id="GO:0009094">
    <property type="term" value="P:L-phenylalanine biosynthetic process"/>
    <property type="evidence" value="ECO:0007669"/>
    <property type="project" value="UniProtKB-UniPathway"/>
</dbReference>
<feature type="domain" description="ACT" evidence="10">
    <location>
        <begin position="196"/>
        <end position="271"/>
    </location>
</feature>
<dbReference type="CDD" id="cd04905">
    <property type="entry name" value="ACT_CM-PDT"/>
    <property type="match status" value="1"/>
</dbReference>
<dbReference type="InterPro" id="IPR008242">
    <property type="entry name" value="Chor_mutase/pphenate_deHydtase"/>
</dbReference>
<evidence type="ECO:0000256" key="4">
    <source>
        <dbReference type="ARBA" id="ARBA00023141"/>
    </source>
</evidence>
<dbReference type="AlphaFoldDB" id="A0A154KT73"/>
<keyword evidence="4" id="KW-0057">Aromatic amino acid biosynthesis</keyword>
<evidence type="ECO:0000256" key="5">
    <source>
        <dbReference type="ARBA" id="ARBA00023222"/>
    </source>
</evidence>
<reference evidence="11 14" key="1">
    <citation type="submission" date="2014-07" db="EMBL/GenBank/DDBJ databases">
        <title>Draft genome sequence of Thalassospira xiamenensis IB13.</title>
        <authorList>
            <person name="Lai Q."/>
            <person name="Shao Z."/>
        </authorList>
    </citation>
    <scope>NUCLEOTIDE SEQUENCE [LARGE SCALE GENOMIC DNA]</scope>
    <source>
        <strain evidence="11 14">IB13</strain>
    </source>
</reference>
<dbReference type="EMBL" id="JPWJ01000001">
    <property type="protein sequence ID" value="RCK53500.1"/>
    <property type="molecule type" value="Genomic_DNA"/>
</dbReference>
<dbReference type="RefSeq" id="WP_062960594.1">
    <property type="nucleotide sequence ID" value="NZ_JALLPZ010000002.1"/>
</dbReference>
<dbReference type="InterPro" id="IPR002912">
    <property type="entry name" value="ACT_dom"/>
</dbReference>
<dbReference type="PROSITE" id="PS00857">
    <property type="entry name" value="PREPHENATE_DEHYDR_1"/>
    <property type="match status" value="1"/>
</dbReference>
<evidence type="ECO:0000256" key="2">
    <source>
        <dbReference type="ARBA" id="ARBA00013147"/>
    </source>
</evidence>
<feature type="site" description="Essential for prephenate dehydratase activity" evidence="8">
    <location>
        <position position="174"/>
    </location>
</feature>
<evidence type="ECO:0000259" key="9">
    <source>
        <dbReference type="PROSITE" id="PS51171"/>
    </source>
</evidence>
<proteinExistence type="predicted"/>
<dbReference type="InterPro" id="IPR018528">
    <property type="entry name" value="Preph_deHydtase_CS"/>
</dbReference>
<organism evidence="11 14">
    <name type="scientific">Thalassospira xiamenensis</name>
    <dbReference type="NCBI Taxonomy" id="220697"/>
    <lineage>
        <taxon>Bacteria</taxon>
        <taxon>Pseudomonadati</taxon>
        <taxon>Pseudomonadota</taxon>
        <taxon>Alphaproteobacteria</taxon>
        <taxon>Rhodospirillales</taxon>
        <taxon>Thalassospiraceae</taxon>
        <taxon>Thalassospira</taxon>
    </lineage>
</organism>
<dbReference type="EMBL" id="OBMM01000002">
    <property type="protein sequence ID" value="SOC15799.1"/>
    <property type="molecule type" value="Genomic_DNA"/>
</dbReference>
<keyword evidence="5" id="KW-0584">Phenylalanine biosynthesis</keyword>
<dbReference type="PIRSF" id="PIRSF001500">
    <property type="entry name" value="Chor_mut_pdt_Ppr"/>
    <property type="match status" value="1"/>
</dbReference>
<dbReference type="EC" id="4.2.1.51" evidence="2"/>
<evidence type="ECO:0000259" key="10">
    <source>
        <dbReference type="PROSITE" id="PS51671"/>
    </source>
</evidence>
<dbReference type="Proteomes" id="UP000219068">
    <property type="component" value="Unassembled WGS sequence"/>
</dbReference>
<sequence length="286" mass="31083">MTAQQRIAFQGMHGAYSDQAARRAFPGATTVPCRTFEGAFGALRDGDVDLAVIPIDNTLAGRVADVHHILPDSGVHIIGETFLRINHALVAVPGAKISDIKEIRSHVHALGQCRKIRRELGVNTVVGPDTAGCAKEVADLGDKSIAAIAPVLAAEIYGLDVLRTEVEDAEHNTTRFIILAREPLDIANDGTPVVTSFVFRVRNVAAALYKALGGFATNGINMTKLESYMVEGHFTATQFFAEVEAHPEQLGLRHALEELQFFSHEVRILGVYPSHSFRRENDLPAE</sequence>
<evidence type="ECO:0000256" key="8">
    <source>
        <dbReference type="PIRSR" id="PIRSR001500-2"/>
    </source>
</evidence>
<evidence type="ECO:0000256" key="3">
    <source>
        <dbReference type="ARBA" id="ARBA00022605"/>
    </source>
</evidence>
<evidence type="ECO:0000256" key="7">
    <source>
        <dbReference type="ARBA" id="ARBA00047848"/>
    </source>
</evidence>
<comment type="catalytic activity">
    <reaction evidence="7">
        <text>prephenate + H(+) = 3-phenylpyruvate + CO2 + H2O</text>
        <dbReference type="Rhea" id="RHEA:21648"/>
        <dbReference type="ChEBI" id="CHEBI:15377"/>
        <dbReference type="ChEBI" id="CHEBI:15378"/>
        <dbReference type="ChEBI" id="CHEBI:16526"/>
        <dbReference type="ChEBI" id="CHEBI:18005"/>
        <dbReference type="ChEBI" id="CHEBI:29934"/>
        <dbReference type="EC" id="4.2.1.51"/>
    </reaction>
</comment>
<protein>
    <recommendedName>
        <fullName evidence="2">prephenate dehydratase</fullName>
        <ecNumber evidence="2">4.2.1.51</ecNumber>
    </recommendedName>
</protein>
<dbReference type="PANTHER" id="PTHR21022:SF19">
    <property type="entry name" value="PREPHENATE DEHYDRATASE-RELATED"/>
    <property type="match status" value="1"/>
</dbReference>
<dbReference type="Gene3D" id="3.40.190.10">
    <property type="entry name" value="Periplasmic binding protein-like II"/>
    <property type="match status" value="2"/>
</dbReference>
<gene>
    <name evidence="12" type="ORF">SAMN05428964_102168</name>
    <name evidence="11" type="ORF">TH44_04795</name>
</gene>
<evidence type="ECO:0000256" key="6">
    <source>
        <dbReference type="ARBA" id="ARBA00023239"/>
    </source>
</evidence>
<dbReference type="Pfam" id="PF00800">
    <property type="entry name" value="PDT"/>
    <property type="match status" value="1"/>
</dbReference>
<comment type="pathway">
    <text evidence="1">Amino-acid biosynthesis; L-phenylalanine biosynthesis; phenylpyruvate from prephenate: step 1/1.</text>
</comment>
<dbReference type="CDD" id="cd13631">
    <property type="entry name" value="PBP2_Ct-PDT_like"/>
    <property type="match status" value="1"/>
</dbReference>
<evidence type="ECO:0000256" key="1">
    <source>
        <dbReference type="ARBA" id="ARBA00004741"/>
    </source>
</evidence>
<dbReference type="Proteomes" id="UP000252266">
    <property type="component" value="Unassembled WGS sequence"/>
</dbReference>
<reference evidence="12 13" key="2">
    <citation type="submission" date="2017-08" db="EMBL/GenBank/DDBJ databases">
        <authorList>
            <person name="de Groot N.N."/>
        </authorList>
    </citation>
    <scope>NUCLEOTIDE SEQUENCE [LARGE SCALE GENOMIC DNA]</scope>
    <source>
        <strain evidence="12 13">USBA 78</strain>
    </source>
</reference>
<keyword evidence="6 11" id="KW-0456">Lyase</keyword>
<feature type="domain" description="Prephenate dehydratase" evidence="9">
    <location>
        <begin position="6"/>
        <end position="181"/>
    </location>
</feature>
<dbReference type="InterPro" id="IPR001086">
    <property type="entry name" value="Preph_deHydtase"/>
</dbReference>
<evidence type="ECO:0000313" key="12">
    <source>
        <dbReference type="EMBL" id="SOC15799.1"/>
    </source>
</evidence>
<dbReference type="PROSITE" id="PS51671">
    <property type="entry name" value="ACT"/>
    <property type="match status" value="1"/>
</dbReference>
<evidence type="ECO:0000313" key="11">
    <source>
        <dbReference type="EMBL" id="RCK53500.1"/>
    </source>
</evidence>
<dbReference type="Gene3D" id="3.30.70.260">
    <property type="match status" value="1"/>
</dbReference>
<dbReference type="PROSITE" id="PS51171">
    <property type="entry name" value="PREPHENATE_DEHYDR_3"/>
    <property type="match status" value="1"/>
</dbReference>
<accession>A0A154KT73</accession>
<dbReference type="NCBIfam" id="NF008866">
    <property type="entry name" value="PRK11899.1"/>
    <property type="match status" value="1"/>
</dbReference>
<dbReference type="SUPFAM" id="SSF55021">
    <property type="entry name" value="ACT-like"/>
    <property type="match status" value="1"/>
</dbReference>
<dbReference type="GO" id="GO:0004664">
    <property type="term" value="F:prephenate dehydratase activity"/>
    <property type="evidence" value="ECO:0007669"/>
    <property type="project" value="UniProtKB-EC"/>
</dbReference>
<keyword evidence="3" id="KW-0028">Amino-acid biosynthesis</keyword>
<name>A0A154KT73_9PROT</name>
<dbReference type="GO" id="GO:0005737">
    <property type="term" value="C:cytoplasm"/>
    <property type="evidence" value="ECO:0007669"/>
    <property type="project" value="TreeGrafter"/>
</dbReference>
<evidence type="ECO:0000313" key="14">
    <source>
        <dbReference type="Proteomes" id="UP000252266"/>
    </source>
</evidence>
<dbReference type="InterPro" id="IPR045865">
    <property type="entry name" value="ACT-like_dom_sf"/>
</dbReference>
<dbReference type="PANTHER" id="PTHR21022">
    <property type="entry name" value="PREPHENATE DEHYDRATASE P PROTEIN"/>
    <property type="match status" value="1"/>
</dbReference>
<evidence type="ECO:0000313" key="13">
    <source>
        <dbReference type="Proteomes" id="UP000219068"/>
    </source>
</evidence>
<dbReference type="SUPFAM" id="SSF53850">
    <property type="entry name" value="Periplasmic binding protein-like II"/>
    <property type="match status" value="1"/>
</dbReference>
<dbReference type="UniPathway" id="UPA00121">
    <property type="reaction ID" value="UER00345"/>
</dbReference>